<evidence type="ECO:0000313" key="2">
    <source>
        <dbReference type="Proteomes" id="UP000672032"/>
    </source>
</evidence>
<dbReference type="Pfam" id="PF05704">
    <property type="entry name" value="Caps_synth"/>
    <property type="match status" value="1"/>
</dbReference>
<evidence type="ECO:0000313" key="1">
    <source>
        <dbReference type="EMBL" id="QSZ34958.1"/>
    </source>
</evidence>
<evidence type="ECO:0008006" key="3">
    <source>
        <dbReference type="Google" id="ProtNLM"/>
    </source>
</evidence>
<gene>
    <name evidence="1" type="ORF">DSL72_007820</name>
</gene>
<dbReference type="InterPro" id="IPR008441">
    <property type="entry name" value="AfumC-like_glycosyl_Trfase"/>
</dbReference>
<dbReference type="EMBL" id="CP063409">
    <property type="protein sequence ID" value="QSZ34958.1"/>
    <property type="molecule type" value="Genomic_DNA"/>
</dbReference>
<proteinExistence type="predicted"/>
<name>A0A8A3PI71_9HELO</name>
<dbReference type="OrthoDB" id="409543at2759"/>
<dbReference type="AlphaFoldDB" id="A0A8A3PI71"/>
<dbReference type="InterPro" id="IPR029044">
    <property type="entry name" value="Nucleotide-diphossugar_trans"/>
</dbReference>
<dbReference type="Gene3D" id="3.90.550.20">
    <property type="match status" value="1"/>
</dbReference>
<accession>A0A8A3PI71</accession>
<dbReference type="GO" id="GO:0016757">
    <property type="term" value="F:glycosyltransferase activity"/>
    <property type="evidence" value="ECO:0007669"/>
    <property type="project" value="InterPro"/>
</dbReference>
<keyword evidence="2" id="KW-1185">Reference proteome</keyword>
<dbReference type="SUPFAM" id="SSF53448">
    <property type="entry name" value="Nucleotide-diphospho-sugar transferases"/>
    <property type="match status" value="1"/>
</dbReference>
<sequence>MTSDAYPRPEGVHAIPVAFLDLRPDSEIDYDLLHPKPISGDKNVWFFWHSGFLHMHRYAQRNIRAWHRRFSKYGWTIRVLDRQPSSPLNVANFLDVTDLRTFPRAFVDGAIGGDYGPQHTSDLVRFPLLLRYGGVYADVGMMQIGDLDRMWRETIDSDASPFEILSYNAGSVEERRLTNYFLASRPNNPMVERWHKLLLALWAADGGKTNTEGMHASPLLDGVELMGGSFTIEKDGKTISAEECSKLLTDYIIQGQVMTMVMGLIDEENHWDGPKYSAENVYAIEYMEGSQLINEITAWDGRRAFDLMSLSIPRDGEVESTQQMEARGIVEACLKRSFGFKLAHGLILRVLGETLGSLWRKNDGSDIIPGTYADWLRYGMIHWTQNELPSRMHFRIIDPIKRGSLVEND</sequence>
<reference evidence="1" key="1">
    <citation type="submission" date="2020-10" db="EMBL/GenBank/DDBJ databases">
        <title>Genome Sequence of Monilinia vaccinii-corymbosi Sheds Light on Mummy Berry Disease Infection of Blueberry and Mating Type.</title>
        <authorList>
            <person name="Yow A.G."/>
            <person name="Zhang Y."/>
            <person name="Bansal K."/>
            <person name="Eacker S.M."/>
            <person name="Sullivan S."/>
            <person name="Liachko I."/>
            <person name="Cubeta M.A."/>
            <person name="Rollins J.A."/>
            <person name="Ashrafi H."/>
        </authorList>
    </citation>
    <scope>NUCLEOTIDE SEQUENCE</scope>
    <source>
        <strain evidence="1">RL-1</strain>
    </source>
</reference>
<dbReference type="Proteomes" id="UP000672032">
    <property type="component" value="Chromosome 5"/>
</dbReference>
<organism evidence="1 2">
    <name type="scientific">Monilinia vaccinii-corymbosi</name>
    <dbReference type="NCBI Taxonomy" id="61207"/>
    <lineage>
        <taxon>Eukaryota</taxon>
        <taxon>Fungi</taxon>
        <taxon>Dikarya</taxon>
        <taxon>Ascomycota</taxon>
        <taxon>Pezizomycotina</taxon>
        <taxon>Leotiomycetes</taxon>
        <taxon>Helotiales</taxon>
        <taxon>Sclerotiniaceae</taxon>
        <taxon>Monilinia</taxon>
    </lineage>
</organism>
<protein>
    <recommendedName>
        <fullName evidence="3">Capsule polysaccharide biosynthesis protein</fullName>
    </recommendedName>
</protein>